<keyword evidence="6" id="KW-1185">Reference proteome</keyword>
<dbReference type="NCBIfam" id="TIGR00350">
    <property type="entry name" value="lytR_cpsA_psr"/>
    <property type="match status" value="1"/>
</dbReference>
<dbReference type="PANTHER" id="PTHR33392:SF6">
    <property type="entry name" value="POLYISOPRENYL-TEICHOIC ACID--PEPTIDOGLYCAN TEICHOIC ACID TRANSFERASE TAGU"/>
    <property type="match status" value="1"/>
</dbReference>
<evidence type="ECO:0000313" key="5">
    <source>
        <dbReference type="EMBL" id="KQB83380.1"/>
    </source>
</evidence>
<comment type="similarity">
    <text evidence="1">Belongs to the LytR/CpsA/Psr (LCP) family.</text>
</comment>
<feature type="compositionally biased region" description="Low complexity" evidence="2">
    <location>
        <begin position="137"/>
        <end position="152"/>
    </location>
</feature>
<evidence type="ECO:0000256" key="2">
    <source>
        <dbReference type="SAM" id="MobiDB-lite"/>
    </source>
</evidence>
<feature type="compositionally biased region" description="Basic and acidic residues" evidence="2">
    <location>
        <begin position="17"/>
        <end position="27"/>
    </location>
</feature>
<dbReference type="PANTHER" id="PTHR33392">
    <property type="entry name" value="POLYISOPRENYL-TEICHOIC ACID--PEPTIDOGLYCAN TEICHOIC ACID TRANSFERASE TAGU"/>
    <property type="match status" value="1"/>
</dbReference>
<feature type="compositionally biased region" description="Basic and acidic residues" evidence="2">
    <location>
        <begin position="53"/>
        <end position="63"/>
    </location>
</feature>
<dbReference type="Pfam" id="PF03816">
    <property type="entry name" value="LytR_cpsA_psr"/>
    <property type="match status" value="1"/>
</dbReference>
<name>A0A0Q1DTI6_9CORY</name>
<evidence type="ECO:0000256" key="3">
    <source>
        <dbReference type="SAM" id="Phobius"/>
    </source>
</evidence>
<dbReference type="InterPro" id="IPR050922">
    <property type="entry name" value="LytR/CpsA/Psr_CW_biosynth"/>
</dbReference>
<protein>
    <submittedName>
        <fullName evidence="5">Putative transcriptional regulator YwtF</fullName>
    </submittedName>
</protein>
<organism evidence="5 6">
    <name type="scientific">Corynebacterium oculi</name>
    <dbReference type="NCBI Taxonomy" id="1544416"/>
    <lineage>
        <taxon>Bacteria</taxon>
        <taxon>Bacillati</taxon>
        <taxon>Actinomycetota</taxon>
        <taxon>Actinomycetes</taxon>
        <taxon>Mycobacteriales</taxon>
        <taxon>Corynebacteriaceae</taxon>
        <taxon>Corynebacterium</taxon>
    </lineage>
</organism>
<reference evidence="5 6" key="1">
    <citation type="submission" date="2015-10" db="EMBL/GenBank/DDBJ databases">
        <title>Corynebacteirum lowii and Corynebacterium oculi species nova, derived from human clinical disease and and emended description of Corynebacterium mastiditis.</title>
        <authorList>
            <person name="Bernard K."/>
            <person name="Pacheco A.L."/>
            <person name="Mcdougall C."/>
            <person name="Burtx T."/>
            <person name="Weibe D."/>
            <person name="Tyler S."/>
            <person name="Olson A.B."/>
            <person name="Cnockaert M."/>
            <person name="Eguchi H."/>
            <person name="Kuwahara T."/>
            <person name="Nakayama-Imaohji H."/>
            <person name="Boudewijins M."/>
            <person name="Van Hoecke F."/>
            <person name="Bernier A.-M."/>
            <person name="Vandamme P."/>
        </authorList>
    </citation>
    <scope>NUCLEOTIDE SEQUENCE [LARGE SCALE GENOMIC DNA]</scope>
    <source>
        <strain evidence="5 6">NML 130210</strain>
    </source>
</reference>
<keyword evidence="3" id="KW-0472">Membrane</keyword>
<comment type="caution">
    <text evidence="5">The sequence shown here is derived from an EMBL/GenBank/DDBJ whole genome shotgun (WGS) entry which is preliminary data.</text>
</comment>
<keyword evidence="3" id="KW-1133">Transmembrane helix</keyword>
<sequence>MDSRGYEEHRRNRGAQQRHDPRDEYVLRADGTPLTDRYGRPVRRRSSSASRRQQRDRSPREQPRQYMPPAGAEQRPPRRTPRTSRGASQGQIPPTRQAPPQRESRGENPRYTRQYVPPAETSRAENTRRPSRPPRPTQQAQQARTPRVPQAAVREKRGSGEKRPRIARPSFGCLGCVGWPLAILLVLSIVITLWADTKLTRVDALPAQQVDKTSGTNWLLVGSDSRQGLSEEDVARLGTGGDIGVGRTDTVMLLHIPRGGKATLVSLPRDSYVAVPGYGMDKLNAAFTYGGPQLLTETVEQATGLRINHYAEIGMGGLANVVDSVGGVEVCPEEPIDDPLAQLSIQAGCQKVDGPTALGYVRTRATAGGDLDRVQRQREFFSGLLNQTTSAGTLLNPFRMIPLISDTASSFTVGSSDHVWHLARVALAMRSGVETITVPYAGFADYDVGNVVLWDEAAAEELWASMR</sequence>
<gene>
    <name evidence="5" type="primary">ywtF</name>
    <name evidence="5" type="ORF">Cocul_02355</name>
</gene>
<feature type="transmembrane region" description="Helical" evidence="3">
    <location>
        <begin position="171"/>
        <end position="195"/>
    </location>
</feature>
<evidence type="ECO:0000313" key="6">
    <source>
        <dbReference type="Proteomes" id="UP000050517"/>
    </source>
</evidence>
<proteinExistence type="inferred from homology"/>
<evidence type="ECO:0000256" key="1">
    <source>
        <dbReference type="ARBA" id="ARBA00006068"/>
    </source>
</evidence>
<evidence type="ECO:0000259" key="4">
    <source>
        <dbReference type="Pfam" id="PF03816"/>
    </source>
</evidence>
<dbReference type="Gene3D" id="3.40.630.190">
    <property type="entry name" value="LCP protein"/>
    <property type="match status" value="1"/>
</dbReference>
<dbReference type="RefSeq" id="WP_245622233.1">
    <property type="nucleotide sequence ID" value="NZ_LKST01000004.1"/>
</dbReference>
<dbReference type="AlphaFoldDB" id="A0A0Q1DTI6"/>
<dbReference type="EMBL" id="LKST01000004">
    <property type="protein sequence ID" value="KQB83380.1"/>
    <property type="molecule type" value="Genomic_DNA"/>
</dbReference>
<keyword evidence="3" id="KW-0812">Transmembrane</keyword>
<feature type="compositionally biased region" description="Basic and acidic residues" evidence="2">
    <location>
        <begin position="1"/>
        <end position="10"/>
    </location>
</feature>
<accession>A0A0Q1DTI6</accession>
<feature type="compositionally biased region" description="Basic and acidic residues" evidence="2">
    <location>
        <begin position="153"/>
        <end position="164"/>
    </location>
</feature>
<dbReference type="STRING" id="1544416.Cocul_02355"/>
<dbReference type="InterPro" id="IPR004474">
    <property type="entry name" value="LytR_CpsA_psr"/>
</dbReference>
<feature type="domain" description="Cell envelope-related transcriptional attenuator" evidence="4">
    <location>
        <begin position="247"/>
        <end position="388"/>
    </location>
</feature>
<feature type="region of interest" description="Disordered" evidence="2">
    <location>
        <begin position="1"/>
        <end position="167"/>
    </location>
</feature>
<dbReference type="Proteomes" id="UP000050517">
    <property type="component" value="Unassembled WGS sequence"/>
</dbReference>
<dbReference type="PATRIC" id="fig|1544416.3.peg.2363"/>